<dbReference type="Proteomes" id="UP001197770">
    <property type="component" value="Unassembled WGS sequence"/>
</dbReference>
<keyword evidence="2" id="KW-1185">Reference proteome</keyword>
<sequence>MSKQNYLPSIDPSSIIWDKAIYEDNRLEYGSILLSLSKLMDEMETFTFLLSEELKEEMISNFPANLCEGLEGDLWAIVHQLYDFLSKIGSNDFTKNQDEDLESFPNQIKGHFNERTSSEVNYLLNYYHTDDTENKIYFSFEKLWNETNELVTKSKNDKKHSCIIVDRENNFQDFIDSYVPKFEHKEKHDISVYGNKEAWKNKDVENEFISQLSCLLDDGSKSPQEILDERYDKFFGNLSYYGYDTCNKVYVVFRISGAGTNIYHAHDEYDINVIPQEVKNHFGVFKYD</sequence>
<gene>
    <name evidence="1" type="ORF">LLW17_12660</name>
</gene>
<evidence type="ECO:0000313" key="1">
    <source>
        <dbReference type="EMBL" id="MCC4213574.1"/>
    </source>
</evidence>
<dbReference type="EMBL" id="JAJGMW010000016">
    <property type="protein sequence ID" value="MCC4213574.1"/>
    <property type="molecule type" value="Genomic_DNA"/>
</dbReference>
<accession>A0ABS8GU95</accession>
<proteinExistence type="predicted"/>
<name>A0ABS8GU95_9FLAO</name>
<organism evidence="1 2">
    <name type="scientific">Leeuwenhoekiella parthenopeia</name>
    <dbReference type="NCBI Taxonomy" id="2890320"/>
    <lineage>
        <taxon>Bacteria</taxon>
        <taxon>Pseudomonadati</taxon>
        <taxon>Bacteroidota</taxon>
        <taxon>Flavobacteriia</taxon>
        <taxon>Flavobacteriales</taxon>
        <taxon>Flavobacteriaceae</taxon>
        <taxon>Leeuwenhoekiella</taxon>
    </lineage>
</organism>
<comment type="caution">
    <text evidence="1">The sequence shown here is derived from an EMBL/GenBank/DDBJ whole genome shotgun (WGS) entry which is preliminary data.</text>
</comment>
<dbReference type="RefSeq" id="WP_228230655.1">
    <property type="nucleotide sequence ID" value="NZ_JAJGMW010000016.1"/>
</dbReference>
<protein>
    <submittedName>
        <fullName evidence="1">Uncharacterized protein</fullName>
    </submittedName>
</protein>
<reference evidence="1 2" key="1">
    <citation type="submission" date="2021-11" db="EMBL/GenBank/DDBJ databases">
        <title>Seasonal and diel survey of microbial diversity of the Tyrrhenian coast.</title>
        <authorList>
            <person name="Gattoni G."/>
            <person name="Corral P."/>
        </authorList>
    </citation>
    <scope>NUCLEOTIDE SEQUENCE [LARGE SCALE GENOMIC DNA]</scope>
    <source>
        <strain evidence="1 2">Mr9</strain>
    </source>
</reference>
<evidence type="ECO:0000313" key="2">
    <source>
        <dbReference type="Proteomes" id="UP001197770"/>
    </source>
</evidence>